<dbReference type="InterPro" id="IPR011044">
    <property type="entry name" value="Quino_amine_DH_bsu"/>
</dbReference>
<dbReference type="AlphaFoldDB" id="A0AAE3VWE3"/>
<dbReference type="SUPFAM" id="SSF50969">
    <property type="entry name" value="YVTN repeat-like/Quinoprotein amine dehydrogenase"/>
    <property type="match status" value="1"/>
</dbReference>
<proteinExistence type="predicted"/>
<keyword evidence="2" id="KW-0472">Membrane</keyword>
<keyword evidence="5" id="KW-1185">Reference proteome</keyword>
<evidence type="ECO:0000256" key="3">
    <source>
        <dbReference type="SAM" id="SignalP"/>
    </source>
</evidence>
<evidence type="ECO:0008006" key="6">
    <source>
        <dbReference type="Google" id="ProtNLM"/>
    </source>
</evidence>
<evidence type="ECO:0000256" key="2">
    <source>
        <dbReference type="SAM" id="Phobius"/>
    </source>
</evidence>
<dbReference type="Proteomes" id="UP001240236">
    <property type="component" value="Unassembled WGS sequence"/>
</dbReference>
<reference evidence="4 5" key="1">
    <citation type="submission" date="2023-07" db="EMBL/GenBank/DDBJ databases">
        <title>Sequencing the genomes of 1000 actinobacteria strains.</title>
        <authorList>
            <person name="Klenk H.-P."/>
        </authorList>
    </citation>
    <scope>NUCLEOTIDE SEQUENCE [LARGE SCALE GENOMIC DNA]</scope>
    <source>
        <strain evidence="4 5">DSM 44709</strain>
    </source>
</reference>
<feature type="chain" id="PRO_5042116002" description="Esterase-like activity of phytase family protein" evidence="3">
    <location>
        <begin position="23"/>
        <end position="335"/>
    </location>
</feature>
<keyword evidence="2" id="KW-1133">Transmembrane helix</keyword>
<keyword evidence="2" id="KW-0812">Transmembrane</keyword>
<evidence type="ECO:0000313" key="5">
    <source>
        <dbReference type="Proteomes" id="UP001240236"/>
    </source>
</evidence>
<feature type="compositionally biased region" description="Low complexity" evidence="1">
    <location>
        <begin position="291"/>
        <end position="301"/>
    </location>
</feature>
<comment type="caution">
    <text evidence="4">The sequence shown here is derived from an EMBL/GenBank/DDBJ whole genome shotgun (WGS) entry which is preliminary data.</text>
</comment>
<dbReference type="EMBL" id="JAUSUZ010000001">
    <property type="protein sequence ID" value="MDQ0364255.1"/>
    <property type="molecule type" value="Genomic_DNA"/>
</dbReference>
<feature type="transmembrane region" description="Helical" evidence="2">
    <location>
        <begin position="308"/>
        <end position="329"/>
    </location>
</feature>
<sequence>MKTAVGILVVLLSGGFAAPAPEAVCAVTDDRLAELSGLAATPDGGFVTVNDGADDPAARRIFFLDGDCQVVREVRYPSEPRDTEDVALAPDGTVWVADVGDNGSVRETVGLWRLDPGADEPVPVRYTYPDGARDAEALLLDGDGTPIIVTKDPFTPGLYTVPGDDGGVLRKAGSVRIPDSQTGNPFGFAGRYVVTGGGVSPDGTRVVLRTYADAFEFLVTDGDVIKSITEGTAEAIPLPDEPQGEAITYSPDGTSLLTVSEGARPEIVRYASVIPAPEPEPEPVANDGTEGDPAPAAAGQRAGGLSPAGIAVVAVTGVLVFAALTFGLARRFRRR</sequence>
<accession>A0AAE3VWE3</accession>
<name>A0AAE3VWE3_9ACTN</name>
<feature type="signal peptide" evidence="3">
    <location>
        <begin position="1"/>
        <end position="22"/>
    </location>
</feature>
<feature type="region of interest" description="Disordered" evidence="1">
    <location>
        <begin position="275"/>
        <end position="301"/>
    </location>
</feature>
<evidence type="ECO:0000256" key="1">
    <source>
        <dbReference type="SAM" id="MobiDB-lite"/>
    </source>
</evidence>
<dbReference type="RefSeq" id="WP_307235516.1">
    <property type="nucleotide sequence ID" value="NZ_JAUSUZ010000001.1"/>
</dbReference>
<evidence type="ECO:0000313" key="4">
    <source>
        <dbReference type="EMBL" id="MDQ0364255.1"/>
    </source>
</evidence>
<organism evidence="4 5">
    <name type="scientific">Catenuloplanes indicus</name>
    <dbReference type="NCBI Taxonomy" id="137267"/>
    <lineage>
        <taxon>Bacteria</taxon>
        <taxon>Bacillati</taxon>
        <taxon>Actinomycetota</taxon>
        <taxon>Actinomycetes</taxon>
        <taxon>Micromonosporales</taxon>
        <taxon>Micromonosporaceae</taxon>
        <taxon>Catenuloplanes</taxon>
    </lineage>
</organism>
<gene>
    <name evidence="4" type="ORF">J2S42_000924</name>
</gene>
<protein>
    <recommendedName>
        <fullName evidence="6">Esterase-like activity of phytase family protein</fullName>
    </recommendedName>
</protein>
<keyword evidence="3" id="KW-0732">Signal</keyword>